<keyword evidence="1" id="KW-0812">Transmembrane</keyword>
<gene>
    <name evidence="2" type="ORF">ARMGADRAFT_1120591</name>
</gene>
<dbReference type="STRING" id="47427.A0A2H3CYQ4"/>
<organism evidence="2 3">
    <name type="scientific">Armillaria gallica</name>
    <name type="common">Bulbous honey fungus</name>
    <name type="synonym">Armillaria bulbosa</name>
    <dbReference type="NCBI Taxonomy" id="47427"/>
    <lineage>
        <taxon>Eukaryota</taxon>
        <taxon>Fungi</taxon>
        <taxon>Dikarya</taxon>
        <taxon>Basidiomycota</taxon>
        <taxon>Agaricomycotina</taxon>
        <taxon>Agaricomycetes</taxon>
        <taxon>Agaricomycetidae</taxon>
        <taxon>Agaricales</taxon>
        <taxon>Marasmiineae</taxon>
        <taxon>Physalacriaceae</taxon>
        <taxon>Armillaria</taxon>
    </lineage>
</organism>
<evidence type="ECO:0000256" key="1">
    <source>
        <dbReference type="SAM" id="Phobius"/>
    </source>
</evidence>
<proteinExistence type="predicted"/>
<dbReference type="PANTHER" id="PTHR35560">
    <property type="entry name" value="BLL0132 PROTEIN"/>
    <property type="match status" value="1"/>
</dbReference>
<dbReference type="OrthoDB" id="5985073at2759"/>
<keyword evidence="1" id="KW-1133">Transmembrane helix</keyword>
<evidence type="ECO:0000313" key="2">
    <source>
        <dbReference type="EMBL" id="PBK88179.1"/>
    </source>
</evidence>
<dbReference type="InParanoid" id="A0A2H3CYQ4"/>
<dbReference type="EMBL" id="KZ293674">
    <property type="protein sequence ID" value="PBK88179.1"/>
    <property type="molecule type" value="Genomic_DNA"/>
</dbReference>
<dbReference type="Gene3D" id="3.40.50.1820">
    <property type="entry name" value="alpha/beta hydrolase"/>
    <property type="match status" value="1"/>
</dbReference>
<reference evidence="3" key="1">
    <citation type="journal article" date="2017" name="Nat. Ecol. Evol.">
        <title>Genome expansion and lineage-specific genetic innovations in the forest pathogenic fungi Armillaria.</title>
        <authorList>
            <person name="Sipos G."/>
            <person name="Prasanna A.N."/>
            <person name="Walter M.C."/>
            <person name="O'Connor E."/>
            <person name="Balint B."/>
            <person name="Krizsan K."/>
            <person name="Kiss B."/>
            <person name="Hess J."/>
            <person name="Varga T."/>
            <person name="Slot J."/>
            <person name="Riley R."/>
            <person name="Boka B."/>
            <person name="Rigling D."/>
            <person name="Barry K."/>
            <person name="Lee J."/>
            <person name="Mihaltcheva S."/>
            <person name="LaButti K."/>
            <person name="Lipzen A."/>
            <person name="Waldron R."/>
            <person name="Moloney N.M."/>
            <person name="Sperisen C."/>
            <person name="Kredics L."/>
            <person name="Vagvoelgyi C."/>
            <person name="Patrignani A."/>
            <person name="Fitzpatrick D."/>
            <person name="Nagy I."/>
            <person name="Doyle S."/>
            <person name="Anderson J.B."/>
            <person name="Grigoriev I.V."/>
            <person name="Gueldener U."/>
            <person name="Muensterkoetter M."/>
            <person name="Nagy L.G."/>
        </authorList>
    </citation>
    <scope>NUCLEOTIDE SEQUENCE [LARGE SCALE GENOMIC DNA]</scope>
    <source>
        <strain evidence="3">Ar21-2</strain>
    </source>
</reference>
<dbReference type="AlphaFoldDB" id="A0A2H3CYQ4"/>
<feature type="transmembrane region" description="Helical" evidence="1">
    <location>
        <begin position="12"/>
        <end position="30"/>
    </location>
</feature>
<name>A0A2H3CYQ4_ARMGA</name>
<dbReference type="Proteomes" id="UP000217790">
    <property type="component" value="Unassembled WGS sequence"/>
</dbReference>
<keyword evidence="3" id="KW-1185">Reference proteome</keyword>
<evidence type="ECO:0000313" key="3">
    <source>
        <dbReference type="Proteomes" id="UP000217790"/>
    </source>
</evidence>
<keyword evidence="1" id="KW-0472">Membrane</keyword>
<sequence>MDRKLHPNLKLERGLILVHLIIIIGGYSAGGQMAQHYAILRTSTDDDDRLHFWIGNSSLLSGVDVLKYGLESNFPAYVSKNAHTLGREGIIKRYHSWMLNYAWGLTQGQNHLERGWNFIMMLEDMGGIPKLTTVDWVPGVSHNSEAVPVLKSSYGSNTIHVQCSV</sequence>
<dbReference type="InterPro" id="IPR029058">
    <property type="entry name" value="AB_hydrolase_fold"/>
</dbReference>
<accession>A0A2H3CYQ4</accession>
<protein>
    <submittedName>
        <fullName evidence="2">Uncharacterized protein</fullName>
    </submittedName>
</protein>
<dbReference type="PANTHER" id="PTHR35560:SF3">
    <property type="entry name" value="PEPTIDASE S9 PROLYL OLIGOPEPTIDASE CATALYTIC DOMAIN-CONTAINING PROTEIN"/>
    <property type="match status" value="1"/>
</dbReference>